<comment type="caution">
    <text evidence="1">The sequence shown here is derived from an EMBL/GenBank/DDBJ whole genome shotgun (WGS) entry which is preliminary data.</text>
</comment>
<evidence type="ECO:0000313" key="1">
    <source>
        <dbReference type="EMBL" id="KAH7917963.1"/>
    </source>
</evidence>
<gene>
    <name evidence="1" type="ORF">BV22DRAFT_1134962</name>
</gene>
<name>A0ACB8AY58_9AGAM</name>
<dbReference type="EMBL" id="MU266886">
    <property type="protein sequence ID" value="KAH7917963.1"/>
    <property type="molecule type" value="Genomic_DNA"/>
</dbReference>
<protein>
    <submittedName>
        <fullName evidence="1">Uncharacterized protein</fullName>
    </submittedName>
</protein>
<evidence type="ECO:0000313" key="2">
    <source>
        <dbReference type="Proteomes" id="UP000790709"/>
    </source>
</evidence>
<organism evidence="1 2">
    <name type="scientific">Leucogyrophana mollusca</name>
    <dbReference type="NCBI Taxonomy" id="85980"/>
    <lineage>
        <taxon>Eukaryota</taxon>
        <taxon>Fungi</taxon>
        <taxon>Dikarya</taxon>
        <taxon>Basidiomycota</taxon>
        <taxon>Agaricomycotina</taxon>
        <taxon>Agaricomycetes</taxon>
        <taxon>Agaricomycetidae</taxon>
        <taxon>Boletales</taxon>
        <taxon>Boletales incertae sedis</taxon>
        <taxon>Leucogyrophana</taxon>
    </lineage>
</organism>
<keyword evidence="2" id="KW-1185">Reference proteome</keyword>
<proteinExistence type="predicted"/>
<sequence length="334" mass="37758">MTQLQGEIHQQQRKDRAKDRSRKYHQSQHEELIPKPKGRAGRNGPNGYSLIDKLGLTDNKPRYNAICDKVRALVHKYLDPNLTISRQDQLLVAKVILKAQQNSRTFRKFKDGWPVRDLMGQFLRNRVASTIQKSREKAKKKAKQRGKRAQKSQEADADDPTIHGNSVKRKRNSAESDDEDDGNNDKHHAKPFKRSKVSDFSTSDDSDDSDDLGDLDQANTSRHHQFKHTKGTRKPHTKADSPNQKSTKQTGQLMVDAKPEIAVVAKTVKLKIAKKVTQDALEAAQIWFLCCGKPVFETNLGALPPVPGSTFLSQSATAHPVLLPYDGWEAHRHW</sequence>
<reference evidence="1" key="1">
    <citation type="journal article" date="2021" name="New Phytol.">
        <title>Evolutionary innovations through gain and loss of genes in the ectomycorrhizal Boletales.</title>
        <authorList>
            <person name="Wu G."/>
            <person name="Miyauchi S."/>
            <person name="Morin E."/>
            <person name="Kuo A."/>
            <person name="Drula E."/>
            <person name="Varga T."/>
            <person name="Kohler A."/>
            <person name="Feng B."/>
            <person name="Cao Y."/>
            <person name="Lipzen A."/>
            <person name="Daum C."/>
            <person name="Hundley H."/>
            <person name="Pangilinan J."/>
            <person name="Johnson J."/>
            <person name="Barry K."/>
            <person name="LaButti K."/>
            <person name="Ng V."/>
            <person name="Ahrendt S."/>
            <person name="Min B."/>
            <person name="Choi I.G."/>
            <person name="Park H."/>
            <person name="Plett J.M."/>
            <person name="Magnuson J."/>
            <person name="Spatafora J.W."/>
            <person name="Nagy L.G."/>
            <person name="Henrissat B."/>
            <person name="Grigoriev I.V."/>
            <person name="Yang Z.L."/>
            <person name="Xu J."/>
            <person name="Martin F.M."/>
        </authorList>
    </citation>
    <scope>NUCLEOTIDE SEQUENCE</scope>
    <source>
        <strain evidence="1">KUC20120723A-06</strain>
    </source>
</reference>
<dbReference type="Proteomes" id="UP000790709">
    <property type="component" value="Unassembled WGS sequence"/>
</dbReference>
<accession>A0ACB8AY58</accession>